<evidence type="ECO:0000259" key="3">
    <source>
        <dbReference type="Pfam" id="PF12499"/>
    </source>
</evidence>
<feature type="non-terminal residue" evidence="4">
    <location>
        <position position="240"/>
    </location>
</feature>
<evidence type="ECO:0000256" key="2">
    <source>
        <dbReference type="SAM" id="SignalP"/>
    </source>
</evidence>
<name>A0A8J4LZF7_9CHLO</name>
<dbReference type="Proteomes" id="UP000722791">
    <property type="component" value="Unassembled WGS sequence"/>
</dbReference>
<feature type="non-terminal residue" evidence="4">
    <location>
        <position position="1"/>
    </location>
</feature>
<evidence type="ECO:0000313" key="4">
    <source>
        <dbReference type="EMBL" id="GIM17053.1"/>
    </source>
</evidence>
<feature type="chain" id="PRO_5035169787" description="Pherophorin domain-containing protein" evidence="2">
    <location>
        <begin position="26"/>
        <end position="240"/>
    </location>
</feature>
<protein>
    <recommendedName>
        <fullName evidence="3">Pherophorin domain-containing protein</fullName>
    </recommendedName>
</protein>
<dbReference type="Pfam" id="PF12499">
    <property type="entry name" value="DUF3707"/>
    <property type="match status" value="1"/>
</dbReference>
<feature type="signal peptide" evidence="2">
    <location>
        <begin position="1"/>
        <end position="25"/>
    </location>
</feature>
<comment type="caution">
    <text evidence="4">The sequence shown here is derived from an EMBL/GenBank/DDBJ whole genome shotgun (WGS) entry which is preliminary data.</text>
</comment>
<evidence type="ECO:0000313" key="5">
    <source>
        <dbReference type="Proteomes" id="UP000722791"/>
    </source>
</evidence>
<sequence>ASTMARLTCLLVAALAVAGAAGAYAQYSHYSDDYFIDLRDQTGLIPNFPFRDCATRVGAYRLSPEVKQYGGGKYCFTIKVQTQGCTSSCCQANLFKIEFNVSDSCMGIQPAPEVKATINGVPTRVGAALDRPINGRNGTAILRLTQLDLNTTTAANAELCLTLKPNRAGKGCTTLEQLCATSNAAPRGTCTAAMYDTACLCCPVSSAFGPSPPPPAPPSPAPPSPQPPSPPPPSPPPPPS</sequence>
<gene>
    <name evidence="4" type="ORF">Vretimale_19586</name>
</gene>
<keyword evidence="2" id="KW-0732">Signal</keyword>
<dbReference type="AlphaFoldDB" id="A0A8J4LZF7"/>
<dbReference type="InterPro" id="IPR024616">
    <property type="entry name" value="Pherophorin"/>
</dbReference>
<evidence type="ECO:0000256" key="1">
    <source>
        <dbReference type="SAM" id="MobiDB-lite"/>
    </source>
</evidence>
<reference evidence="4" key="1">
    <citation type="journal article" date="2021" name="Proc. Natl. Acad. Sci. U.S.A.">
        <title>Three genomes in the algal genus Volvox reveal the fate of a haploid sex-determining region after a transition to homothallism.</title>
        <authorList>
            <person name="Yamamoto K."/>
            <person name="Hamaji T."/>
            <person name="Kawai-Toyooka H."/>
            <person name="Matsuzaki R."/>
            <person name="Takahashi F."/>
            <person name="Nishimura Y."/>
            <person name="Kawachi M."/>
            <person name="Noguchi H."/>
            <person name="Minakuchi Y."/>
            <person name="Umen J.G."/>
            <person name="Toyoda A."/>
            <person name="Nozaki H."/>
        </authorList>
    </citation>
    <scope>NUCLEOTIDE SEQUENCE</scope>
    <source>
        <strain evidence="4">NIES-3785</strain>
    </source>
</reference>
<organism evidence="4 5">
    <name type="scientific">Volvox reticuliferus</name>
    <dbReference type="NCBI Taxonomy" id="1737510"/>
    <lineage>
        <taxon>Eukaryota</taxon>
        <taxon>Viridiplantae</taxon>
        <taxon>Chlorophyta</taxon>
        <taxon>core chlorophytes</taxon>
        <taxon>Chlorophyceae</taxon>
        <taxon>CS clade</taxon>
        <taxon>Chlamydomonadales</taxon>
        <taxon>Volvocaceae</taxon>
        <taxon>Volvox</taxon>
    </lineage>
</organism>
<feature type="region of interest" description="Disordered" evidence="1">
    <location>
        <begin position="209"/>
        <end position="240"/>
    </location>
</feature>
<accession>A0A8J4LZF7</accession>
<proteinExistence type="predicted"/>
<feature type="domain" description="Pherophorin" evidence="3">
    <location>
        <begin position="48"/>
        <end position="203"/>
    </location>
</feature>
<dbReference type="EMBL" id="BNCQ01000090">
    <property type="protein sequence ID" value="GIM17053.1"/>
    <property type="molecule type" value="Genomic_DNA"/>
</dbReference>
<feature type="compositionally biased region" description="Pro residues" evidence="1">
    <location>
        <begin position="210"/>
        <end position="240"/>
    </location>
</feature>